<keyword evidence="2" id="KW-0560">Oxidoreductase</keyword>
<dbReference type="RefSeq" id="XP_040670755.1">
    <property type="nucleotide sequence ID" value="XM_040813065.1"/>
</dbReference>
<dbReference type="OrthoDB" id="48317at2759"/>
<name>A0A1L9PU43_ASPVE</name>
<dbReference type="Pfam" id="PF00107">
    <property type="entry name" value="ADH_zinc_N"/>
    <property type="match status" value="1"/>
</dbReference>
<protein>
    <recommendedName>
        <fullName evidence="3">Enoyl reductase (ER) domain-containing protein</fullName>
    </recommendedName>
</protein>
<dbReference type="Gene3D" id="3.90.180.10">
    <property type="entry name" value="Medium-chain alcohol dehydrogenases, catalytic domain"/>
    <property type="match status" value="1"/>
</dbReference>
<comment type="similarity">
    <text evidence="1">Belongs to the zinc-containing alcohol dehydrogenase family.</text>
</comment>
<organism evidence="4 5">
    <name type="scientific">Aspergillus versicolor CBS 583.65</name>
    <dbReference type="NCBI Taxonomy" id="1036611"/>
    <lineage>
        <taxon>Eukaryota</taxon>
        <taxon>Fungi</taxon>
        <taxon>Dikarya</taxon>
        <taxon>Ascomycota</taxon>
        <taxon>Pezizomycotina</taxon>
        <taxon>Eurotiomycetes</taxon>
        <taxon>Eurotiomycetidae</taxon>
        <taxon>Eurotiales</taxon>
        <taxon>Aspergillaceae</taxon>
        <taxon>Aspergillus</taxon>
        <taxon>Aspergillus subgen. Nidulantes</taxon>
    </lineage>
</organism>
<evidence type="ECO:0000313" key="5">
    <source>
        <dbReference type="Proteomes" id="UP000184073"/>
    </source>
</evidence>
<dbReference type="STRING" id="1036611.A0A1L9PU43"/>
<dbReference type="InterPro" id="IPR047122">
    <property type="entry name" value="Trans-enoyl_RdTase-like"/>
</dbReference>
<dbReference type="PANTHER" id="PTHR45348">
    <property type="entry name" value="HYPOTHETICAL OXIDOREDUCTASE (EUROFUNG)"/>
    <property type="match status" value="1"/>
</dbReference>
<dbReference type="InterPro" id="IPR013149">
    <property type="entry name" value="ADH-like_C"/>
</dbReference>
<evidence type="ECO:0000259" key="3">
    <source>
        <dbReference type="SMART" id="SM00829"/>
    </source>
</evidence>
<keyword evidence="5" id="KW-1185">Reference proteome</keyword>
<gene>
    <name evidence="4" type="ORF">ASPVEDRAFT_44534</name>
</gene>
<dbReference type="SUPFAM" id="SSF51735">
    <property type="entry name" value="NAD(P)-binding Rossmann-fold domains"/>
    <property type="match status" value="1"/>
</dbReference>
<dbReference type="InterPro" id="IPR013154">
    <property type="entry name" value="ADH-like_N"/>
</dbReference>
<dbReference type="EMBL" id="KV878132">
    <property type="protein sequence ID" value="OJJ04993.1"/>
    <property type="molecule type" value="Genomic_DNA"/>
</dbReference>
<dbReference type="GeneID" id="63728576"/>
<dbReference type="Pfam" id="PF08240">
    <property type="entry name" value="ADH_N"/>
    <property type="match status" value="1"/>
</dbReference>
<dbReference type="SUPFAM" id="SSF50129">
    <property type="entry name" value="GroES-like"/>
    <property type="match status" value="1"/>
</dbReference>
<dbReference type="CDD" id="cd08249">
    <property type="entry name" value="enoyl_reductase_like"/>
    <property type="match status" value="1"/>
</dbReference>
<dbReference type="InterPro" id="IPR020843">
    <property type="entry name" value="ER"/>
</dbReference>
<accession>A0A1L9PU43</accession>
<dbReference type="AlphaFoldDB" id="A0A1L9PU43"/>
<dbReference type="InterPro" id="IPR011032">
    <property type="entry name" value="GroES-like_sf"/>
</dbReference>
<dbReference type="InterPro" id="IPR036291">
    <property type="entry name" value="NAD(P)-bd_dom_sf"/>
</dbReference>
<reference evidence="5" key="1">
    <citation type="journal article" date="2017" name="Genome Biol.">
        <title>Comparative genomics reveals high biological diversity and specific adaptations in the industrially and medically important fungal genus Aspergillus.</title>
        <authorList>
            <person name="de Vries R.P."/>
            <person name="Riley R."/>
            <person name="Wiebenga A."/>
            <person name="Aguilar-Osorio G."/>
            <person name="Amillis S."/>
            <person name="Uchima C.A."/>
            <person name="Anderluh G."/>
            <person name="Asadollahi M."/>
            <person name="Askin M."/>
            <person name="Barry K."/>
            <person name="Battaglia E."/>
            <person name="Bayram O."/>
            <person name="Benocci T."/>
            <person name="Braus-Stromeyer S.A."/>
            <person name="Caldana C."/>
            <person name="Canovas D."/>
            <person name="Cerqueira G.C."/>
            <person name="Chen F."/>
            <person name="Chen W."/>
            <person name="Choi C."/>
            <person name="Clum A."/>
            <person name="Dos Santos R.A."/>
            <person name="Damasio A.R."/>
            <person name="Diallinas G."/>
            <person name="Emri T."/>
            <person name="Fekete E."/>
            <person name="Flipphi M."/>
            <person name="Freyberg S."/>
            <person name="Gallo A."/>
            <person name="Gournas C."/>
            <person name="Habgood R."/>
            <person name="Hainaut M."/>
            <person name="Harispe M.L."/>
            <person name="Henrissat B."/>
            <person name="Hilden K.S."/>
            <person name="Hope R."/>
            <person name="Hossain A."/>
            <person name="Karabika E."/>
            <person name="Karaffa L."/>
            <person name="Karanyi Z."/>
            <person name="Krasevec N."/>
            <person name="Kuo A."/>
            <person name="Kusch H."/>
            <person name="LaButti K."/>
            <person name="Lagendijk E.L."/>
            <person name="Lapidus A."/>
            <person name="Levasseur A."/>
            <person name="Lindquist E."/>
            <person name="Lipzen A."/>
            <person name="Logrieco A.F."/>
            <person name="MacCabe A."/>
            <person name="Maekelae M.R."/>
            <person name="Malavazi I."/>
            <person name="Melin P."/>
            <person name="Meyer V."/>
            <person name="Mielnichuk N."/>
            <person name="Miskei M."/>
            <person name="Molnar A.P."/>
            <person name="Mule G."/>
            <person name="Ngan C.Y."/>
            <person name="Orejas M."/>
            <person name="Orosz E."/>
            <person name="Ouedraogo J.P."/>
            <person name="Overkamp K.M."/>
            <person name="Park H.-S."/>
            <person name="Perrone G."/>
            <person name="Piumi F."/>
            <person name="Punt P.J."/>
            <person name="Ram A.F."/>
            <person name="Ramon A."/>
            <person name="Rauscher S."/>
            <person name="Record E."/>
            <person name="Riano-Pachon D.M."/>
            <person name="Robert V."/>
            <person name="Roehrig J."/>
            <person name="Ruller R."/>
            <person name="Salamov A."/>
            <person name="Salih N.S."/>
            <person name="Samson R.A."/>
            <person name="Sandor E."/>
            <person name="Sanguinetti M."/>
            <person name="Schuetze T."/>
            <person name="Sepcic K."/>
            <person name="Shelest E."/>
            <person name="Sherlock G."/>
            <person name="Sophianopoulou V."/>
            <person name="Squina F.M."/>
            <person name="Sun H."/>
            <person name="Susca A."/>
            <person name="Todd R.B."/>
            <person name="Tsang A."/>
            <person name="Unkles S.E."/>
            <person name="van de Wiele N."/>
            <person name="van Rossen-Uffink D."/>
            <person name="Oliveira J.V."/>
            <person name="Vesth T.C."/>
            <person name="Visser J."/>
            <person name="Yu J.-H."/>
            <person name="Zhou M."/>
            <person name="Andersen M.R."/>
            <person name="Archer D.B."/>
            <person name="Baker S.E."/>
            <person name="Benoit I."/>
            <person name="Brakhage A.A."/>
            <person name="Braus G.H."/>
            <person name="Fischer R."/>
            <person name="Frisvad J.C."/>
            <person name="Goldman G.H."/>
            <person name="Houbraken J."/>
            <person name="Oakley B."/>
            <person name="Pocsi I."/>
            <person name="Scazzocchio C."/>
            <person name="Seiboth B."/>
            <person name="vanKuyk P.A."/>
            <person name="Wortman J."/>
            <person name="Dyer P.S."/>
            <person name="Grigoriev I.V."/>
        </authorList>
    </citation>
    <scope>NUCLEOTIDE SEQUENCE [LARGE SCALE GENOMIC DNA]</scope>
    <source>
        <strain evidence="5">CBS 583.65</strain>
    </source>
</reference>
<dbReference type="GO" id="GO:0016651">
    <property type="term" value="F:oxidoreductase activity, acting on NAD(P)H"/>
    <property type="evidence" value="ECO:0007669"/>
    <property type="project" value="InterPro"/>
</dbReference>
<dbReference type="SMART" id="SM00829">
    <property type="entry name" value="PKS_ER"/>
    <property type="match status" value="1"/>
</dbReference>
<sequence length="348" mass="37248">MSTQKAVIVASEKQGGLVTDRPIPALRDDYILVKTVSVALNPTDWKHIAFLAPVGVLVGCDYAGIVEEVGKDVKKPFKKGDRICGFVHGSNAVQPEDGAFAEHIVVKGDVQMKIPDNLSFEEAATLGVGVLTVGQGLYQSLKLALPTEPTKTNATVLIYGGSTATGTLAIQFAKLSGYTVITTCSPHNFDLVKSLGADEVYDYKDPSAAAKIREATNDNLQLVFDTISLKSSTEFCDNAISTKGGEYSALLAVGIERENVNDRWTLGYTSVGEYFEFGTTPFAAKPEDKEFAEKFVPIAAKLLADGKVKVHKPKVCPGGLKGVLEGLELLKQDKVSGEKLVYNVADTP</sequence>
<dbReference type="Proteomes" id="UP000184073">
    <property type="component" value="Unassembled WGS sequence"/>
</dbReference>
<proteinExistence type="inferred from homology"/>
<dbReference type="PANTHER" id="PTHR45348:SF2">
    <property type="entry name" value="ZINC-TYPE ALCOHOL DEHYDROGENASE-LIKE PROTEIN C2E1P3.01"/>
    <property type="match status" value="1"/>
</dbReference>
<dbReference type="VEuPathDB" id="FungiDB:ASPVEDRAFT_44534"/>
<feature type="domain" description="Enoyl reductase (ER)" evidence="3">
    <location>
        <begin position="16"/>
        <end position="341"/>
    </location>
</feature>
<evidence type="ECO:0000256" key="1">
    <source>
        <dbReference type="ARBA" id="ARBA00008072"/>
    </source>
</evidence>
<dbReference type="Gene3D" id="3.40.50.720">
    <property type="entry name" value="NAD(P)-binding Rossmann-like Domain"/>
    <property type="match status" value="1"/>
</dbReference>
<evidence type="ECO:0000313" key="4">
    <source>
        <dbReference type="EMBL" id="OJJ04993.1"/>
    </source>
</evidence>
<evidence type="ECO:0000256" key="2">
    <source>
        <dbReference type="ARBA" id="ARBA00023002"/>
    </source>
</evidence>